<reference evidence="1" key="1">
    <citation type="submission" date="2020-09" db="EMBL/GenBank/DDBJ databases">
        <title>Temperate bacteriophages infecting mucin-degrading bacterium Ruminococcus gnavus from the human gut.</title>
        <authorList>
            <person name="Khokhlova E.V."/>
            <person name="Shkoporov A.N."/>
            <person name="Draper L.A."/>
            <person name="Kingston A.R."/>
            <person name="Forde A."/>
            <person name="Ross R.P."/>
            <person name="Hill C."/>
        </authorList>
    </citation>
    <scope>NUCLEOTIDE SEQUENCE</scope>
</reference>
<sequence>MNVKKVREAIERIHKMRDAYNATLRSLPKKTRERSDYNNYVDAFLVAIEALEKQLPKKVENWNGQASCPGCKKLFGNMADIKMLRYWDFDCCNHCGQRLDWSEEES</sequence>
<name>A0AAE7T2F1_9CAUD</name>
<accession>A0AAE7T2F1</accession>
<evidence type="ECO:0000313" key="2">
    <source>
        <dbReference type="Proteomes" id="UP000827208"/>
    </source>
</evidence>
<proteinExistence type="predicted"/>
<dbReference type="Proteomes" id="UP000827208">
    <property type="component" value="Segment"/>
</dbReference>
<gene>
    <name evidence="1" type="primary">gp47</name>
</gene>
<keyword evidence="2" id="KW-1185">Reference proteome</keyword>
<evidence type="ECO:0000313" key="1">
    <source>
        <dbReference type="EMBL" id="QOI66249.1"/>
    </source>
</evidence>
<protein>
    <submittedName>
        <fullName evidence="1">Zinc-ribbon domain containing protein</fullName>
    </submittedName>
</protein>
<dbReference type="EMBL" id="MT980839">
    <property type="protein sequence ID" value="QOI66249.1"/>
    <property type="molecule type" value="Genomic_DNA"/>
</dbReference>
<organism evidence="1 2">
    <name type="scientific">Ruminococcus phage phiRgPS_6</name>
    <dbReference type="NCBI Taxonomy" id="2772521"/>
    <lineage>
        <taxon>Viruses</taxon>
        <taxon>Duplodnaviria</taxon>
        <taxon>Heunggongvirae</taxon>
        <taxon>Uroviricota</taxon>
        <taxon>Caudoviricetes</taxon>
    </lineage>
</organism>